<keyword evidence="3" id="KW-1185">Reference proteome</keyword>
<comment type="caution">
    <text evidence="2">The sequence shown here is derived from an EMBL/GenBank/DDBJ whole genome shotgun (WGS) entry which is preliminary data.</text>
</comment>
<evidence type="ECO:0000313" key="3">
    <source>
        <dbReference type="Proteomes" id="UP001295684"/>
    </source>
</evidence>
<feature type="compositionally biased region" description="Polar residues" evidence="1">
    <location>
        <begin position="118"/>
        <end position="127"/>
    </location>
</feature>
<feature type="region of interest" description="Disordered" evidence="1">
    <location>
        <begin position="141"/>
        <end position="189"/>
    </location>
</feature>
<feature type="compositionally biased region" description="Acidic residues" evidence="1">
    <location>
        <begin position="141"/>
        <end position="151"/>
    </location>
</feature>
<dbReference type="AlphaFoldDB" id="A0AAD1XC98"/>
<protein>
    <submittedName>
        <fullName evidence="2">Uncharacterized protein</fullName>
    </submittedName>
</protein>
<feature type="compositionally biased region" description="Polar residues" evidence="1">
    <location>
        <begin position="176"/>
        <end position="189"/>
    </location>
</feature>
<organism evidence="2 3">
    <name type="scientific">Euplotes crassus</name>
    <dbReference type="NCBI Taxonomy" id="5936"/>
    <lineage>
        <taxon>Eukaryota</taxon>
        <taxon>Sar</taxon>
        <taxon>Alveolata</taxon>
        <taxon>Ciliophora</taxon>
        <taxon>Intramacronucleata</taxon>
        <taxon>Spirotrichea</taxon>
        <taxon>Hypotrichia</taxon>
        <taxon>Euplotida</taxon>
        <taxon>Euplotidae</taxon>
        <taxon>Moneuplotes</taxon>
    </lineage>
</organism>
<feature type="compositionally biased region" description="Basic residues" evidence="1">
    <location>
        <begin position="156"/>
        <end position="175"/>
    </location>
</feature>
<proteinExistence type="predicted"/>
<feature type="region of interest" description="Disordered" evidence="1">
    <location>
        <begin position="106"/>
        <end position="127"/>
    </location>
</feature>
<name>A0AAD1XC98_EUPCR</name>
<evidence type="ECO:0000256" key="1">
    <source>
        <dbReference type="SAM" id="MobiDB-lite"/>
    </source>
</evidence>
<reference evidence="2" key="1">
    <citation type="submission" date="2023-07" db="EMBL/GenBank/DDBJ databases">
        <authorList>
            <consortium name="AG Swart"/>
            <person name="Singh M."/>
            <person name="Singh A."/>
            <person name="Seah K."/>
            <person name="Emmerich C."/>
        </authorList>
    </citation>
    <scope>NUCLEOTIDE SEQUENCE</scope>
    <source>
        <strain evidence="2">DP1</strain>
    </source>
</reference>
<gene>
    <name evidence="2" type="ORF">ECRASSUSDP1_LOCUS7841</name>
</gene>
<feature type="compositionally biased region" description="Basic and acidic residues" evidence="1">
    <location>
        <begin position="106"/>
        <end position="116"/>
    </location>
</feature>
<evidence type="ECO:0000313" key="2">
    <source>
        <dbReference type="EMBL" id="CAI2366568.1"/>
    </source>
</evidence>
<sequence length="189" mass="21956">MFSGFQTNSQEIVYNTLLFKMIHVLQHRIMLYEQGKIDQSEENSTKSNFKGLFSKIFLKLKGMEKLKSSPPMFSVGMTDLASYFGVFSTARFKRKFNKKAFLSVESDHRSEEDSSHRNSAISTMKNLDSIDLSQRNHIIQEDQELEEQDDAEITRKKTPSFKQKKSSALKGKTKNTRYSLNRNSQNQKY</sequence>
<dbReference type="EMBL" id="CAMPGE010007653">
    <property type="protein sequence ID" value="CAI2366568.1"/>
    <property type="molecule type" value="Genomic_DNA"/>
</dbReference>
<accession>A0AAD1XC98</accession>
<dbReference type="Proteomes" id="UP001295684">
    <property type="component" value="Unassembled WGS sequence"/>
</dbReference>